<keyword evidence="6" id="KW-1185">Reference proteome</keyword>
<reference evidence="5 6" key="2">
    <citation type="submission" date="2018-10" db="EMBL/GenBank/DDBJ databases">
        <authorList>
            <consortium name="Pathogen Informatics"/>
        </authorList>
    </citation>
    <scope>NUCLEOTIDE SEQUENCE [LARGE SCALE GENOMIC DNA]</scope>
</reference>
<dbReference type="PANTHER" id="PTHR14107:SF16">
    <property type="entry name" value="AT02583P"/>
    <property type="match status" value="1"/>
</dbReference>
<dbReference type="OrthoDB" id="3367at2759"/>
<dbReference type="InterPro" id="IPR001680">
    <property type="entry name" value="WD40_rpt"/>
</dbReference>
<reference evidence="7" key="1">
    <citation type="submission" date="2016-04" db="UniProtKB">
        <authorList>
            <consortium name="WormBaseParasite"/>
        </authorList>
    </citation>
    <scope>IDENTIFICATION</scope>
</reference>
<evidence type="ECO:0000256" key="2">
    <source>
        <dbReference type="ARBA" id="ARBA00022737"/>
    </source>
</evidence>
<dbReference type="AlphaFoldDB" id="A0A0N4V3Z2"/>
<keyword evidence="2" id="KW-0677">Repeat</keyword>
<feature type="region of interest" description="Disordered" evidence="4">
    <location>
        <begin position="1"/>
        <end position="21"/>
    </location>
</feature>
<dbReference type="PROSITE" id="PS50082">
    <property type="entry name" value="WD_REPEATS_2"/>
    <property type="match status" value="1"/>
</dbReference>
<feature type="region of interest" description="Disordered" evidence="4">
    <location>
        <begin position="412"/>
        <end position="436"/>
    </location>
</feature>
<dbReference type="WBParaSite" id="EVEC_0000479701-mRNA-1">
    <property type="protein sequence ID" value="EVEC_0000479701-mRNA-1"/>
    <property type="gene ID" value="EVEC_0000479701"/>
</dbReference>
<dbReference type="InterPro" id="IPR015943">
    <property type="entry name" value="WD40/YVTN_repeat-like_dom_sf"/>
</dbReference>
<dbReference type="InterPro" id="IPR051362">
    <property type="entry name" value="WD_repeat_creC_regulators"/>
</dbReference>
<sequence length="630" mass="69655">MNTVSCYSGSGNSAHGSPIANSRDELKTQFITREGVYKQMTLSEYTRPSRVSYNQTSATVGSTPVRVSFLTISSNTPLSHGNVESSVSVNGDLPQPQILKDYPNCKGLTSYSSVSRSDNDSVTPKDLICFNIGRELYVYVYRGINKAVDLNKPVDKRVYKGTFPTCHDFNKETATSSSCSLIIGFSAGQIQLIDPFQKDFQISRLFNEDRFIDKSPVTCLKWVPGQPHSFLASHASGNLYLYSDDLPCGAGPPLYQVHKQGEGYTVYSCKSKISRNPIYRFLIGSGSISQFAFSMQCGLKHLATVGHDGYLRIFNFETMELTGFMKSYFGGLSCLSWSPDSKYIVTGGEDDLVTVYSVFEKRIVCRGQGHKSWVSQVAFDPFTSHVENQHHSPVDLGSDDEVQPPNFEGINLSQKGGSVMHGRHKKDSVSSTSMGGNCLPGLRPSYRFGSVGQDTQLCLWDLTEDVLRLALPSQRRRNSTLNSVGTDQMLSPRSCTGDGMKIINIDGKGTLKGKKSHKHGFSFGVKLRRNSHDRWARNHGSTLSEKEKRECAAARLLGTPVCPHLDDVTIIEPLVCKKIAHERLTGLEFKEDCIVTVCQEGFIVTWARPGKVNFKFMLALIAKVGRVKLA</sequence>
<gene>
    <name evidence="5" type="ORF">EVEC_LOCUS4505</name>
</gene>
<evidence type="ECO:0000256" key="4">
    <source>
        <dbReference type="SAM" id="MobiDB-lite"/>
    </source>
</evidence>
<evidence type="ECO:0000313" key="5">
    <source>
        <dbReference type="EMBL" id="VDD89754.1"/>
    </source>
</evidence>
<keyword evidence="1 3" id="KW-0853">WD repeat</keyword>
<dbReference type="SUPFAM" id="SSF50978">
    <property type="entry name" value="WD40 repeat-like"/>
    <property type="match status" value="1"/>
</dbReference>
<evidence type="ECO:0000313" key="6">
    <source>
        <dbReference type="Proteomes" id="UP000274131"/>
    </source>
</evidence>
<evidence type="ECO:0000313" key="7">
    <source>
        <dbReference type="WBParaSite" id="EVEC_0000479701-mRNA-1"/>
    </source>
</evidence>
<evidence type="ECO:0000256" key="3">
    <source>
        <dbReference type="PROSITE-ProRule" id="PRU00221"/>
    </source>
</evidence>
<dbReference type="Gene3D" id="2.130.10.10">
    <property type="entry name" value="YVTN repeat-like/Quinoprotein amine dehydrogenase"/>
    <property type="match status" value="1"/>
</dbReference>
<feature type="repeat" description="WD" evidence="3">
    <location>
        <begin position="325"/>
        <end position="358"/>
    </location>
</feature>
<dbReference type="Proteomes" id="UP000274131">
    <property type="component" value="Unassembled WGS sequence"/>
</dbReference>
<organism evidence="7">
    <name type="scientific">Enterobius vermicularis</name>
    <name type="common">Human pinworm</name>
    <dbReference type="NCBI Taxonomy" id="51028"/>
    <lineage>
        <taxon>Eukaryota</taxon>
        <taxon>Metazoa</taxon>
        <taxon>Ecdysozoa</taxon>
        <taxon>Nematoda</taxon>
        <taxon>Chromadorea</taxon>
        <taxon>Rhabditida</taxon>
        <taxon>Spirurina</taxon>
        <taxon>Oxyuridomorpha</taxon>
        <taxon>Oxyuroidea</taxon>
        <taxon>Oxyuridae</taxon>
        <taxon>Enterobius</taxon>
    </lineage>
</organism>
<protein>
    <submittedName>
        <fullName evidence="7">WD_REPEATS_REGION domain-containing protein</fullName>
    </submittedName>
</protein>
<proteinExistence type="predicted"/>
<name>A0A0N4V3Z2_ENTVE</name>
<dbReference type="EMBL" id="UXUI01007876">
    <property type="protein sequence ID" value="VDD89754.1"/>
    <property type="molecule type" value="Genomic_DNA"/>
</dbReference>
<dbReference type="SMART" id="SM00320">
    <property type="entry name" value="WD40"/>
    <property type="match status" value="4"/>
</dbReference>
<dbReference type="Pfam" id="PF00400">
    <property type="entry name" value="WD40"/>
    <property type="match status" value="1"/>
</dbReference>
<accession>A0A0N4V3Z2</accession>
<feature type="compositionally biased region" description="Polar residues" evidence="4">
    <location>
        <begin position="1"/>
        <end position="15"/>
    </location>
</feature>
<dbReference type="STRING" id="51028.A0A0N4V3Z2"/>
<dbReference type="PANTHER" id="PTHR14107">
    <property type="entry name" value="WD REPEAT PROTEIN"/>
    <property type="match status" value="1"/>
</dbReference>
<dbReference type="InterPro" id="IPR036322">
    <property type="entry name" value="WD40_repeat_dom_sf"/>
</dbReference>
<evidence type="ECO:0000256" key="1">
    <source>
        <dbReference type="ARBA" id="ARBA00022574"/>
    </source>
</evidence>